<sequence length="170" mass="20173">MLSKVGAEMSGAKDFRYLIPESLFQEITQKCAELYPHICNGWLFADRKENFGICTEFIMNSDLRKTKVHVKPRSWMRYKKSKIYNMRKFKQERGVDIVWQFHSHPSGNEKLHAIDKRILKYLSNGVMIVIIPEVPDKTPEQKAHLVGWYYDKRYTKKPIIEKMVFEIISE</sequence>
<dbReference type="AlphaFoldDB" id="A0A0F9BRX7"/>
<gene>
    <name evidence="1" type="ORF">LCGC14_2493670</name>
</gene>
<dbReference type="SUPFAM" id="SSF102712">
    <property type="entry name" value="JAB1/MPN domain"/>
    <property type="match status" value="1"/>
</dbReference>
<dbReference type="Gene3D" id="3.40.140.10">
    <property type="entry name" value="Cytidine Deaminase, domain 2"/>
    <property type="match status" value="1"/>
</dbReference>
<accession>A0A0F9BRX7</accession>
<evidence type="ECO:0000313" key="1">
    <source>
        <dbReference type="EMBL" id="KKL16627.1"/>
    </source>
</evidence>
<evidence type="ECO:0008006" key="2">
    <source>
        <dbReference type="Google" id="ProtNLM"/>
    </source>
</evidence>
<name>A0A0F9BRX7_9ZZZZ</name>
<protein>
    <recommendedName>
        <fullName evidence="2">JAB domain-containing protein</fullName>
    </recommendedName>
</protein>
<proteinExistence type="predicted"/>
<comment type="caution">
    <text evidence="1">The sequence shown here is derived from an EMBL/GenBank/DDBJ whole genome shotgun (WGS) entry which is preliminary data.</text>
</comment>
<dbReference type="EMBL" id="LAZR01039587">
    <property type="protein sequence ID" value="KKL16627.1"/>
    <property type="molecule type" value="Genomic_DNA"/>
</dbReference>
<reference evidence="1" key="1">
    <citation type="journal article" date="2015" name="Nature">
        <title>Complex archaea that bridge the gap between prokaryotes and eukaryotes.</title>
        <authorList>
            <person name="Spang A."/>
            <person name="Saw J.H."/>
            <person name="Jorgensen S.L."/>
            <person name="Zaremba-Niedzwiedzka K."/>
            <person name="Martijn J."/>
            <person name="Lind A.E."/>
            <person name="van Eijk R."/>
            <person name="Schleper C."/>
            <person name="Guy L."/>
            <person name="Ettema T.J."/>
        </authorList>
    </citation>
    <scope>NUCLEOTIDE SEQUENCE</scope>
</reference>
<organism evidence="1">
    <name type="scientific">marine sediment metagenome</name>
    <dbReference type="NCBI Taxonomy" id="412755"/>
    <lineage>
        <taxon>unclassified sequences</taxon>
        <taxon>metagenomes</taxon>
        <taxon>ecological metagenomes</taxon>
    </lineage>
</organism>